<proteinExistence type="predicted"/>
<sequence>MFRVDKALSKHLALTREKSRARREQAQALEHFRSRAVGLLEMAASRRPAPAAALVAGSVATVGACSAVCAVYLARALRSAERAARGVESASREFEAACVSMDRAAKEMETAAKETEAAAKLFQQDLPPVVDSVRGVSNAVSGAVEGVVRPVTGAVEGVVRPVTGAGEYATSAVTQVGTNLSENLSELAGAVGQTTNSLARDLTAVAELVTTQRAARETVASDWFWRMSQLAGGEDSGSDSDSEASDSAGAAAMSQGPVQLSSLSDEERAEVEKMVSLAAEQAVRQGPDGATRILELSSEVMDAMARAEEAEERVLKALESIEAVTPSPPPRATNTQPLRPLAAEVGTEASDSDSDGYEPARAPGRPSGGFWRALGRR</sequence>
<feature type="region of interest" description="Disordered" evidence="1">
    <location>
        <begin position="321"/>
        <end position="377"/>
    </location>
</feature>
<keyword evidence="2" id="KW-1133">Transmembrane helix</keyword>
<dbReference type="EMBL" id="HBHY01015644">
    <property type="protein sequence ID" value="CAE0144934.1"/>
    <property type="molecule type" value="Transcribed_RNA"/>
</dbReference>
<name>A0A7S3FGI6_9VIRI</name>
<evidence type="ECO:0000256" key="2">
    <source>
        <dbReference type="SAM" id="Phobius"/>
    </source>
</evidence>
<gene>
    <name evidence="3" type="ORF">PSIN1315_LOCUS10108</name>
</gene>
<evidence type="ECO:0000313" key="3">
    <source>
        <dbReference type="EMBL" id="CAE0144934.1"/>
    </source>
</evidence>
<feature type="transmembrane region" description="Helical" evidence="2">
    <location>
        <begin position="51"/>
        <end position="74"/>
    </location>
</feature>
<reference evidence="3" key="1">
    <citation type="submission" date="2021-01" db="EMBL/GenBank/DDBJ databases">
        <authorList>
            <person name="Corre E."/>
            <person name="Pelletier E."/>
            <person name="Niang G."/>
            <person name="Scheremetjew M."/>
            <person name="Finn R."/>
            <person name="Kale V."/>
            <person name="Holt S."/>
            <person name="Cochrane G."/>
            <person name="Meng A."/>
            <person name="Brown T."/>
            <person name="Cohen L."/>
        </authorList>
    </citation>
    <scope>NUCLEOTIDE SEQUENCE</scope>
    <source>
        <strain evidence="3">RCC927</strain>
    </source>
</reference>
<accession>A0A7S3FGI6</accession>
<organism evidence="3">
    <name type="scientific">Prasinoderma singulare</name>
    <dbReference type="NCBI Taxonomy" id="676789"/>
    <lineage>
        <taxon>Eukaryota</taxon>
        <taxon>Viridiplantae</taxon>
        <taxon>Prasinodermophyta</taxon>
        <taxon>Prasinodermophyceae</taxon>
        <taxon>Prasinodermales</taxon>
        <taxon>Prasinodermaceae</taxon>
        <taxon>Prasinoderma</taxon>
    </lineage>
</organism>
<evidence type="ECO:0000256" key="1">
    <source>
        <dbReference type="SAM" id="MobiDB-lite"/>
    </source>
</evidence>
<keyword evidence="2" id="KW-0472">Membrane</keyword>
<keyword evidence="2" id="KW-0812">Transmembrane</keyword>
<feature type="region of interest" description="Disordered" evidence="1">
    <location>
        <begin position="231"/>
        <end position="267"/>
    </location>
</feature>
<dbReference type="AlphaFoldDB" id="A0A7S3FGI6"/>
<protein>
    <submittedName>
        <fullName evidence="3">Uncharacterized protein</fullName>
    </submittedName>
</protein>